<dbReference type="EMBL" id="JAAGAX010000008">
    <property type="protein sequence ID" value="KAF2307704.1"/>
    <property type="molecule type" value="Genomic_DNA"/>
</dbReference>
<dbReference type="SMR" id="A0A6A6K4N4"/>
<dbReference type="EMBL" id="JAAGAX010000027">
    <property type="protein sequence ID" value="KAF2283046.1"/>
    <property type="molecule type" value="Genomic_DNA"/>
</dbReference>
<dbReference type="InterPro" id="IPR008949">
    <property type="entry name" value="Isoprenoid_synthase_dom_sf"/>
</dbReference>
<comment type="cofactor">
    <cofactor evidence="1">
        <name>Mg(2+)</name>
        <dbReference type="ChEBI" id="CHEBI:18420"/>
    </cofactor>
</comment>
<dbReference type="InterPro" id="IPR008930">
    <property type="entry name" value="Terpenoid_cyclase/PrenylTrfase"/>
</dbReference>
<reference evidence="8 10" key="1">
    <citation type="journal article" date="2020" name="Mol. Plant">
        <title>The Chromosome-Based Rubber Tree Genome Provides New Insights into Spurge Genome Evolution and Rubber Biosynthesis.</title>
        <authorList>
            <person name="Liu J."/>
            <person name="Shi C."/>
            <person name="Shi C.C."/>
            <person name="Li W."/>
            <person name="Zhang Q.J."/>
            <person name="Zhang Y."/>
            <person name="Li K."/>
            <person name="Lu H.F."/>
            <person name="Shi C."/>
            <person name="Zhu S.T."/>
            <person name="Xiao Z.Y."/>
            <person name="Nan H."/>
            <person name="Yue Y."/>
            <person name="Zhu X.G."/>
            <person name="Wu Y."/>
            <person name="Hong X.N."/>
            <person name="Fan G.Y."/>
            <person name="Tong Y."/>
            <person name="Zhang D."/>
            <person name="Mao C.L."/>
            <person name="Liu Y.L."/>
            <person name="Hao S.J."/>
            <person name="Liu W.Q."/>
            <person name="Lv M.Q."/>
            <person name="Zhang H.B."/>
            <person name="Liu Y."/>
            <person name="Hu-Tang G.R."/>
            <person name="Wang J.P."/>
            <person name="Wang J.H."/>
            <person name="Sun Y.H."/>
            <person name="Ni S.B."/>
            <person name="Chen W.B."/>
            <person name="Zhang X.C."/>
            <person name="Jiao Y.N."/>
            <person name="Eichler E.E."/>
            <person name="Li G.H."/>
            <person name="Liu X."/>
            <person name="Gao L.Z."/>
        </authorList>
    </citation>
    <scope>NUCLEOTIDE SEQUENCE [LARGE SCALE GENOMIC DNA]</scope>
    <source>
        <strain evidence="10">cv. GT1</strain>
        <tissue evidence="8">Leaf</tissue>
    </source>
</reference>
<keyword evidence="3" id="KW-0479">Metal-binding</keyword>
<dbReference type="GO" id="GO:0120251">
    <property type="term" value="P:hydrocarbon biosynthetic process"/>
    <property type="evidence" value="ECO:0007669"/>
    <property type="project" value="UniProtKB-ARBA"/>
</dbReference>
<dbReference type="Pfam" id="PF01397">
    <property type="entry name" value="Terpene_synth"/>
    <property type="match status" value="1"/>
</dbReference>
<dbReference type="SUPFAM" id="SSF48239">
    <property type="entry name" value="Terpenoid cyclases/Protein prenyltransferases"/>
    <property type="match status" value="1"/>
</dbReference>
<evidence type="ECO:0000313" key="10">
    <source>
        <dbReference type="Proteomes" id="UP000467840"/>
    </source>
</evidence>
<dbReference type="FunFam" id="1.50.10.130:FF:000001">
    <property type="entry name" value="Isoprene synthase, chloroplastic"/>
    <property type="match status" value="1"/>
</dbReference>
<evidence type="ECO:0000256" key="3">
    <source>
        <dbReference type="ARBA" id="ARBA00022723"/>
    </source>
</evidence>
<dbReference type="InterPro" id="IPR044814">
    <property type="entry name" value="Terpene_cyclase_plant_C1"/>
</dbReference>
<dbReference type="GO" id="GO:0016102">
    <property type="term" value="P:diterpenoid biosynthetic process"/>
    <property type="evidence" value="ECO:0007669"/>
    <property type="project" value="InterPro"/>
</dbReference>
<feature type="domain" description="Terpene synthase N-terminal" evidence="6">
    <location>
        <begin position="61"/>
        <end position="227"/>
    </location>
</feature>
<evidence type="ECO:0000313" key="8">
    <source>
        <dbReference type="EMBL" id="KAF2283046.1"/>
    </source>
</evidence>
<proteinExistence type="inferred from homology"/>
<keyword evidence="4" id="KW-0460">Magnesium</keyword>
<name>A0A6A6K4N4_HEVBR</name>
<dbReference type="Pfam" id="PF03936">
    <property type="entry name" value="Terpene_synth_C"/>
    <property type="match status" value="1"/>
</dbReference>
<dbReference type="InterPro" id="IPR005630">
    <property type="entry name" value="Terpene_synthase_metal-bd"/>
</dbReference>
<evidence type="ECO:0000256" key="2">
    <source>
        <dbReference type="ARBA" id="ARBA00006333"/>
    </source>
</evidence>
<dbReference type="SUPFAM" id="SSF48576">
    <property type="entry name" value="Terpenoid synthases"/>
    <property type="match status" value="1"/>
</dbReference>
<dbReference type="InterPro" id="IPR001906">
    <property type="entry name" value="Terpene_synth_N"/>
</dbReference>
<evidence type="ECO:0000256" key="1">
    <source>
        <dbReference type="ARBA" id="ARBA00001946"/>
    </source>
</evidence>
<sequence length="604" mass="69601">MAFTQLASFPFCTILPLKTRTSLPLSSTKRLPSYVHAQHTIATKIPDNITTRRSANYPPSKWSHDFVASLKNEYAGEPYTTRVNKLKEEVKMMLERATNPLDQLEIIYTLERLGVAYHYEDQIGTKLKSIYDNIIDKQRMKQEPHLYATALQFRLLRKHGYNVPQEVFCSFMDLEGNFKASLCHDVKGLVYLYEASYLSLPGEAILEEAQKFSSKNLKAYLKKESNSSTSSDDAKNYHLNMARHALELPLHWRMQRLEARWFIDVYENSPDMKPILLEHAKLDFNMVQAVHQQDLKHASSWWKGRGLGEKLAFVRARPMEGFLWTVGGVFEPQYGHFRRILSQVGALITVIDDIYDVYSTLDEVELFTEAVTRWDISEMDKLPDYMKICFLALYNSINEIAFDSLKEEELHITPYLKKAWADLCKSYLLEAKWYHSGYTPSLQEYLDNAWVSISAPLLLVHAYFAVPNHMTKEASECILDYPNIVKWSSLITRLADDLGTSKHEQKRGDNPKSIECYMHESGASEAAAREHIHYLISEAWKKINEYQIGNTAVFSQTFIRMAMNLARMSQCMYQHGDGFGAQNLETKNRVISLLVEPVSLTSKD</sequence>
<dbReference type="Proteomes" id="UP000467840">
    <property type="component" value="Chromosome 9"/>
</dbReference>
<dbReference type="SFLD" id="SFLDG01019">
    <property type="entry name" value="Terpene_Cyclase_Like_1_C_Termi"/>
    <property type="match status" value="1"/>
</dbReference>
<comment type="similarity">
    <text evidence="2">Belongs to the terpene synthase family.</text>
</comment>
<protein>
    <submittedName>
        <fullName evidence="8">Uncharacterized protein</fullName>
    </submittedName>
</protein>
<gene>
    <name evidence="9" type="ORF">GH714_030996</name>
    <name evidence="8" type="ORF">GH714_043065</name>
</gene>
<dbReference type="Gene3D" id="1.10.600.10">
    <property type="entry name" value="Farnesyl Diphosphate Synthase"/>
    <property type="match status" value="1"/>
</dbReference>
<dbReference type="Gene3D" id="1.50.10.130">
    <property type="entry name" value="Terpene synthase, N-terminal domain"/>
    <property type="match status" value="1"/>
</dbReference>
<dbReference type="SFLD" id="SFLDS00005">
    <property type="entry name" value="Isoprenoid_Synthase_Type_I"/>
    <property type="match status" value="1"/>
</dbReference>
<evidence type="ECO:0000259" key="7">
    <source>
        <dbReference type="Pfam" id="PF03936"/>
    </source>
</evidence>
<comment type="caution">
    <text evidence="8">The sequence shown here is derived from an EMBL/GenBank/DDBJ whole genome shotgun (WGS) entry which is preliminary data.</text>
</comment>
<evidence type="ECO:0000259" key="6">
    <source>
        <dbReference type="Pfam" id="PF01397"/>
    </source>
</evidence>
<dbReference type="InterPro" id="IPR050148">
    <property type="entry name" value="Terpene_synthase-like"/>
</dbReference>
<evidence type="ECO:0000256" key="4">
    <source>
        <dbReference type="ARBA" id="ARBA00022842"/>
    </source>
</evidence>
<dbReference type="AlphaFoldDB" id="A0A6A6K4N4"/>
<dbReference type="PANTHER" id="PTHR31225:SF9">
    <property type="entry name" value="TERPENE SYNTHASE 10"/>
    <property type="match status" value="1"/>
</dbReference>
<dbReference type="FunFam" id="1.10.600.10:FF:000007">
    <property type="entry name" value="Isoprene synthase, chloroplastic"/>
    <property type="match status" value="1"/>
</dbReference>
<keyword evidence="5" id="KW-0456">Lyase</keyword>
<feature type="domain" description="Terpene synthase metal-binding" evidence="7">
    <location>
        <begin position="306"/>
        <end position="542"/>
    </location>
</feature>
<accession>A0A6A6K4N4</accession>
<dbReference type="CDD" id="cd00684">
    <property type="entry name" value="Terpene_cyclase_plant_C1"/>
    <property type="match status" value="1"/>
</dbReference>
<dbReference type="InterPro" id="IPR034741">
    <property type="entry name" value="Terpene_cyclase-like_1_C"/>
</dbReference>
<keyword evidence="10" id="KW-1185">Reference proteome</keyword>
<dbReference type="InterPro" id="IPR036965">
    <property type="entry name" value="Terpene_synth_N_sf"/>
</dbReference>
<organism evidence="8 10">
    <name type="scientific">Hevea brasiliensis</name>
    <name type="common">Para rubber tree</name>
    <name type="synonym">Siphonia brasiliensis</name>
    <dbReference type="NCBI Taxonomy" id="3981"/>
    <lineage>
        <taxon>Eukaryota</taxon>
        <taxon>Viridiplantae</taxon>
        <taxon>Streptophyta</taxon>
        <taxon>Embryophyta</taxon>
        <taxon>Tracheophyta</taxon>
        <taxon>Spermatophyta</taxon>
        <taxon>Magnoliopsida</taxon>
        <taxon>eudicotyledons</taxon>
        <taxon>Gunneridae</taxon>
        <taxon>Pentapetalae</taxon>
        <taxon>rosids</taxon>
        <taxon>fabids</taxon>
        <taxon>Malpighiales</taxon>
        <taxon>Euphorbiaceae</taxon>
        <taxon>Crotonoideae</taxon>
        <taxon>Micrandreae</taxon>
        <taxon>Hevea</taxon>
    </lineage>
</organism>
<dbReference type="GO" id="GO:0000287">
    <property type="term" value="F:magnesium ion binding"/>
    <property type="evidence" value="ECO:0007669"/>
    <property type="project" value="InterPro"/>
</dbReference>
<dbReference type="PANTHER" id="PTHR31225">
    <property type="entry name" value="OS04G0344100 PROTEIN-RELATED"/>
    <property type="match status" value="1"/>
</dbReference>
<evidence type="ECO:0000256" key="5">
    <source>
        <dbReference type="ARBA" id="ARBA00023239"/>
    </source>
</evidence>
<evidence type="ECO:0000313" key="9">
    <source>
        <dbReference type="EMBL" id="KAF2307704.1"/>
    </source>
</evidence>
<dbReference type="GO" id="GO:0010333">
    <property type="term" value="F:terpene synthase activity"/>
    <property type="evidence" value="ECO:0007669"/>
    <property type="project" value="InterPro"/>
</dbReference>